<evidence type="ECO:0000256" key="1">
    <source>
        <dbReference type="SAM" id="Phobius"/>
    </source>
</evidence>
<evidence type="ECO:0000313" key="3">
    <source>
        <dbReference type="EMBL" id="MDQ0183083.1"/>
    </source>
</evidence>
<name>A0AAW8DNG4_9MICC</name>
<accession>A0AAW8DNG4</accession>
<feature type="transmembrane region" description="Helical" evidence="1">
    <location>
        <begin position="39"/>
        <end position="58"/>
    </location>
</feature>
<keyword evidence="1" id="KW-0472">Membrane</keyword>
<organism evidence="2 5">
    <name type="scientific">Arthrobacter bambusae</name>
    <dbReference type="NCBI Taxonomy" id="1338426"/>
    <lineage>
        <taxon>Bacteria</taxon>
        <taxon>Bacillati</taxon>
        <taxon>Actinomycetota</taxon>
        <taxon>Actinomycetes</taxon>
        <taxon>Micrococcales</taxon>
        <taxon>Micrococcaceae</taxon>
        <taxon>Arthrobacter</taxon>
    </lineage>
</organism>
<feature type="transmembrane region" description="Helical" evidence="1">
    <location>
        <begin position="78"/>
        <end position="103"/>
    </location>
</feature>
<keyword evidence="1" id="KW-0812">Transmembrane</keyword>
<keyword evidence="4" id="KW-1185">Reference proteome</keyword>
<comment type="caution">
    <text evidence="2">The sequence shown here is derived from an EMBL/GenBank/DDBJ whole genome shotgun (WGS) entry which is preliminary data.</text>
</comment>
<dbReference type="Proteomes" id="UP001230951">
    <property type="component" value="Unassembled WGS sequence"/>
</dbReference>
<proteinExistence type="predicted"/>
<sequence>MDEAHGRIEFREIDEHGNALEHHLGAVEVPQRRAAVNPFIIGLWVLELALVIGIMVIINEAMAPLTPTPGNTMPFPFILMNMTPQLLQATALILATLLFWHAWQWQKRKAQK</sequence>
<keyword evidence="1" id="KW-1133">Transmembrane helix</keyword>
<dbReference type="EMBL" id="JAUSTF010000019">
    <property type="protein sequence ID" value="MDQ0183083.1"/>
    <property type="molecule type" value="Genomic_DNA"/>
</dbReference>
<dbReference type="AlphaFoldDB" id="A0AAW8DNG4"/>
<evidence type="ECO:0000313" key="4">
    <source>
        <dbReference type="Proteomes" id="UP001230951"/>
    </source>
</evidence>
<protein>
    <submittedName>
        <fullName evidence="2">Uncharacterized protein</fullName>
    </submittedName>
</protein>
<reference evidence="2 4" key="1">
    <citation type="submission" date="2023-07" db="EMBL/GenBank/DDBJ databases">
        <title>Sorghum-associated microbial communities from plants grown in Nebraska, USA.</title>
        <authorList>
            <person name="Schachtman D."/>
        </authorList>
    </citation>
    <scope>NUCLEOTIDE SEQUENCE</scope>
    <source>
        <strain evidence="2">DS1006</strain>
        <strain evidence="3 4">DS1016</strain>
    </source>
</reference>
<evidence type="ECO:0000313" key="5">
    <source>
        <dbReference type="Proteomes" id="UP001242995"/>
    </source>
</evidence>
<evidence type="ECO:0000313" key="2">
    <source>
        <dbReference type="EMBL" id="MDP9907873.1"/>
    </source>
</evidence>
<dbReference type="RefSeq" id="WP_306972645.1">
    <property type="nucleotide sequence ID" value="NZ_JAUSSX010000019.1"/>
</dbReference>
<dbReference type="EMBL" id="JAUSRG010000030">
    <property type="protein sequence ID" value="MDP9907873.1"/>
    <property type="molecule type" value="Genomic_DNA"/>
</dbReference>
<gene>
    <name evidence="2" type="ORF">J2S90_004868</name>
    <name evidence="3" type="ORF">J2S93_004542</name>
</gene>
<dbReference type="Proteomes" id="UP001242995">
    <property type="component" value="Unassembled WGS sequence"/>
</dbReference>